<dbReference type="Pfam" id="PF12680">
    <property type="entry name" value="SnoaL_2"/>
    <property type="match status" value="1"/>
</dbReference>
<dbReference type="RefSeq" id="WP_153421448.1">
    <property type="nucleotide sequence ID" value="NZ_WFLM01000005.1"/>
</dbReference>
<proteinExistence type="predicted"/>
<evidence type="ECO:0000313" key="4">
    <source>
        <dbReference type="Proteomes" id="UP000437748"/>
    </source>
</evidence>
<evidence type="ECO:0000259" key="2">
    <source>
        <dbReference type="Pfam" id="PF12680"/>
    </source>
</evidence>
<dbReference type="AlphaFoldDB" id="A0A6N6VVC1"/>
<feature type="chain" id="PRO_5027076589" description="SnoaL-like domain-containing protein" evidence="1">
    <location>
        <begin position="30"/>
        <end position="157"/>
    </location>
</feature>
<accession>A0A6N6VVC1</accession>
<evidence type="ECO:0000313" key="3">
    <source>
        <dbReference type="EMBL" id="KAB8037031.1"/>
    </source>
</evidence>
<dbReference type="EMBL" id="WFLM01000005">
    <property type="protein sequence ID" value="KAB8037031.1"/>
    <property type="molecule type" value="Genomic_DNA"/>
</dbReference>
<dbReference type="Gene3D" id="3.10.450.50">
    <property type="match status" value="1"/>
</dbReference>
<organism evidence="3 4">
    <name type="scientific">Silvanigrella paludirubra</name>
    <dbReference type="NCBI Taxonomy" id="2499159"/>
    <lineage>
        <taxon>Bacteria</taxon>
        <taxon>Pseudomonadati</taxon>
        <taxon>Bdellovibrionota</taxon>
        <taxon>Oligoflexia</taxon>
        <taxon>Silvanigrellales</taxon>
        <taxon>Silvanigrellaceae</taxon>
        <taxon>Silvanigrella</taxon>
    </lineage>
</organism>
<feature type="domain" description="SnoaL-like" evidence="2">
    <location>
        <begin position="41"/>
        <end position="139"/>
    </location>
</feature>
<name>A0A6N6VVC1_9BACT</name>
<dbReference type="PANTHER" id="PTHR38436:SF1">
    <property type="entry name" value="ESTER CYCLASE"/>
    <property type="match status" value="1"/>
</dbReference>
<protein>
    <recommendedName>
        <fullName evidence="2">SnoaL-like domain-containing protein</fullName>
    </recommendedName>
</protein>
<dbReference type="InterPro" id="IPR032710">
    <property type="entry name" value="NTF2-like_dom_sf"/>
</dbReference>
<evidence type="ECO:0000256" key="1">
    <source>
        <dbReference type="SAM" id="SignalP"/>
    </source>
</evidence>
<dbReference type="SUPFAM" id="SSF54427">
    <property type="entry name" value="NTF2-like"/>
    <property type="match status" value="1"/>
</dbReference>
<feature type="signal peptide" evidence="1">
    <location>
        <begin position="1"/>
        <end position="29"/>
    </location>
</feature>
<comment type="caution">
    <text evidence="3">The sequence shown here is derived from an EMBL/GenBank/DDBJ whole genome shotgun (WGS) entry which is preliminary data.</text>
</comment>
<dbReference type="InterPro" id="IPR009959">
    <property type="entry name" value="Cyclase_SnoaL-like"/>
</dbReference>
<dbReference type="OrthoDB" id="5293168at2"/>
<dbReference type="InterPro" id="IPR037401">
    <property type="entry name" value="SnoaL-like"/>
</dbReference>
<dbReference type="PANTHER" id="PTHR38436">
    <property type="entry name" value="POLYKETIDE CYCLASE SNOAL-LIKE DOMAIN"/>
    <property type="match status" value="1"/>
</dbReference>
<dbReference type="Proteomes" id="UP000437748">
    <property type="component" value="Unassembled WGS sequence"/>
</dbReference>
<gene>
    <name evidence="3" type="ORF">GCL60_14455</name>
</gene>
<keyword evidence="4" id="KW-1185">Reference proteome</keyword>
<keyword evidence="1" id="KW-0732">Signal</keyword>
<reference evidence="3 4" key="1">
    <citation type="submission" date="2019-10" db="EMBL/GenBank/DDBJ databases">
        <title>New species of Slilvanegrellaceae.</title>
        <authorList>
            <person name="Pitt A."/>
            <person name="Hahn M.W."/>
        </authorList>
    </citation>
    <scope>NUCLEOTIDE SEQUENCE [LARGE SCALE GENOMIC DNA]</scope>
    <source>
        <strain evidence="3 4">SP-Ram-0.45-NSY-1</strain>
    </source>
</reference>
<sequence length="157" mass="18102">MAKNSYSKFKYLKILACSILLSGSSSLFAFSDKEKENKKIVTEFYNMAFKDHKPQEAANLYIGDQYIQHNPHVPNGKKAFTDYFVPYFKKYPQAISEIKRSAAEEDLVYLHVHSKESKEDRGVAIVDIFRVKDGKIVEHWDVIQAIPEKSANKNSMF</sequence>
<dbReference type="GO" id="GO:0030638">
    <property type="term" value="P:polyketide metabolic process"/>
    <property type="evidence" value="ECO:0007669"/>
    <property type="project" value="InterPro"/>
</dbReference>